<dbReference type="EMBL" id="JASSZA010000023">
    <property type="protein sequence ID" value="KAK2083225.1"/>
    <property type="molecule type" value="Genomic_DNA"/>
</dbReference>
<proteinExistence type="predicted"/>
<organism evidence="1 2">
    <name type="scientific">Saguinus oedipus</name>
    <name type="common">Cotton-top tamarin</name>
    <name type="synonym">Oedipomidas oedipus</name>
    <dbReference type="NCBI Taxonomy" id="9490"/>
    <lineage>
        <taxon>Eukaryota</taxon>
        <taxon>Metazoa</taxon>
        <taxon>Chordata</taxon>
        <taxon>Craniata</taxon>
        <taxon>Vertebrata</taxon>
        <taxon>Euteleostomi</taxon>
        <taxon>Mammalia</taxon>
        <taxon>Eutheria</taxon>
        <taxon>Euarchontoglires</taxon>
        <taxon>Primates</taxon>
        <taxon>Haplorrhini</taxon>
        <taxon>Platyrrhini</taxon>
        <taxon>Cebidae</taxon>
        <taxon>Callitrichinae</taxon>
        <taxon>Saguinus</taxon>
    </lineage>
</organism>
<comment type="caution">
    <text evidence="1">The sequence shown here is derived from an EMBL/GenBank/DDBJ whole genome shotgun (WGS) entry which is preliminary data.</text>
</comment>
<sequence length="108" mass="11824">VPETIALGFSAAVGIEKDGRQSPSGGSIAFRKQNYHALSNLPKARAALTLLEPQQMPSTAPLNCRPPWTCSHVLSTQQKRRTGELRTHTSHEAFEVYDSIDSPKTSNH</sequence>
<dbReference type="Proteomes" id="UP001266305">
    <property type="component" value="Unassembled WGS sequence"/>
</dbReference>
<evidence type="ECO:0000313" key="1">
    <source>
        <dbReference type="EMBL" id="KAK2083225.1"/>
    </source>
</evidence>
<evidence type="ECO:0000313" key="2">
    <source>
        <dbReference type="Proteomes" id="UP001266305"/>
    </source>
</evidence>
<reference evidence="1 2" key="1">
    <citation type="submission" date="2023-05" db="EMBL/GenBank/DDBJ databases">
        <title>B98-5 Cell Line De Novo Hybrid Assembly: An Optical Mapping Approach.</title>
        <authorList>
            <person name="Kananen K."/>
            <person name="Auerbach J.A."/>
            <person name="Kautto E."/>
            <person name="Blachly J.S."/>
        </authorList>
    </citation>
    <scope>NUCLEOTIDE SEQUENCE [LARGE SCALE GENOMIC DNA]</scope>
    <source>
        <strain evidence="1">B95-8</strain>
        <tissue evidence="1">Cell line</tissue>
    </source>
</reference>
<protein>
    <submittedName>
        <fullName evidence="1">Uncharacterized protein</fullName>
    </submittedName>
</protein>
<keyword evidence="2" id="KW-1185">Reference proteome</keyword>
<gene>
    <name evidence="1" type="ORF">P7K49_038461</name>
</gene>
<name>A0ABQ9TET1_SAGOE</name>
<feature type="non-terminal residue" evidence="1">
    <location>
        <position position="1"/>
    </location>
</feature>
<accession>A0ABQ9TET1</accession>